<evidence type="ECO:0000256" key="2">
    <source>
        <dbReference type="ARBA" id="ARBA00022475"/>
    </source>
</evidence>
<feature type="transmembrane region" description="Helical" evidence="8">
    <location>
        <begin position="366"/>
        <end position="384"/>
    </location>
</feature>
<evidence type="ECO:0000313" key="10">
    <source>
        <dbReference type="EMBL" id="MDJ1485433.1"/>
    </source>
</evidence>
<dbReference type="GO" id="GO:0009103">
    <property type="term" value="P:lipopolysaccharide biosynthetic process"/>
    <property type="evidence" value="ECO:0007669"/>
    <property type="project" value="UniProtKB-ARBA"/>
</dbReference>
<evidence type="ECO:0000256" key="5">
    <source>
        <dbReference type="ARBA" id="ARBA00022692"/>
    </source>
</evidence>
<keyword evidence="2" id="KW-1003">Cell membrane</keyword>
<dbReference type="InterPro" id="IPR050297">
    <property type="entry name" value="LipidA_mod_glycosyltrf_83"/>
</dbReference>
<sequence length="560" mass="64181">MKRTLSTQIHNLYWILLLLSIVIFGFNAGELMLYGLDETKNAECAREMLQRNDWIVPTFNGELRTDKPPLHYYGMMIAYKVLGVNEFAARFFSLACGVITILSTYRFTQKYFNTRTAWIAATILLASVHVSIQFRMSVPDPYLIMLMSFSLMSFFYGYSQIQTHHSKSRNGFLLFYIGIGLSILSKGPVGLLLPGLIILLFLILKGDIHFSDGKLKLSILSKFHIIPGLLLVLLIALPWYIAVHIQTQGEWTEGFFLKHNLSRYTASMEGHGGIFLITILYVLVGLLPFSVFLPQSFLLAWKQRKNNEVLLFSLLVVSVITGFFMISSTKLPNYTVPAYPFAAILIAYFLDFVVTTRQYQKFKAGLIVYLILMFILPIGIYIVLQQDASLKHLAWLAFLFLTFPLGAATAWVYYNRNNLSIAYHAVVISFLVTIVVLFGYAYPKVDKENPVAQTLRLLPDQQTVVGFKLFNPAYVYYLKRSIPVMHDPKELSLFLRQHPNAIVISREEFMNELTDIAHWKVLKRRRDTFESPTTVLLQKEQREITPEQLNLPQLTTNQGR</sequence>
<evidence type="ECO:0000256" key="8">
    <source>
        <dbReference type="SAM" id="Phobius"/>
    </source>
</evidence>
<name>A0AAE3UCF8_9BACT</name>
<evidence type="ECO:0000259" key="9">
    <source>
        <dbReference type="Pfam" id="PF13231"/>
    </source>
</evidence>
<keyword evidence="7 8" id="KW-0472">Membrane</keyword>
<dbReference type="Pfam" id="PF13231">
    <property type="entry name" value="PMT_2"/>
    <property type="match status" value="1"/>
</dbReference>
<dbReference type="GO" id="GO:0010041">
    <property type="term" value="P:response to iron(III) ion"/>
    <property type="evidence" value="ECO:0007669"/>
    <property type="project" value="TreeGrafter"/>
</dbReference>
<dbReference type="AlphaFoldDB" id="A0AAE3UCF8"/>
<evidence type="ECO:0000256" key="6">
    <source>
        <dbReference type="ARBA" id="ARBA00022989"/>
    </source>
</evidence>
<keyword evidence="3" id="KW-0328">Glycosyltransferase</keyword>
<proteinExistence type="predicted"/>
<keyword evidence="4" id="KW-0808">Transferase</keyword>
<feature type="transmembrane region" description="Helical" evidence="8">
    <location>
        <begin position="396"/>
        <end position="414"/>
    </location>
</feature>
<gene>
    <name evidence="10" type="ORF">QNI16_33390</name>
</gene>
<feature type="transmembrane region" description="Helical" evidence="8">
    <location>
        <begin position="170"/>
        <end position="185"/>
    </location>
</feature>
<evidence type="ECO:0000256" key="4">
    <source>
        <dbReference type="ARBA" id="ARBA00022679"/>
    </source>
</evidence>
<feature type="transmembrane region" description="Helical" evidence="8">
    <location>
        <begin position="274"/>
        <end position="297"/>
    </location>
</feature>
<dbReference type="InterPro" id="IPR038731">
    <property type="entry name" value="RgtA/B/C-like"/>
</dbReference>
<feature type="transmembrane region" description="Helical" evidence="8">
    <location>
        <begin position="338"/>
        <end position="354"/>
    </location>
</feature>
<feature type="transmembrane region" description="Helical" evidence="8">
    <location>
        <begin position="223"/>
        <end position="241"/>
    </location>
</feature>
<dbReference type="RefSeq" id="WP_313987992.1">
    <property type="nucleotide sequence ID" value="NZ_JASJOS010000020.1"/>
</dbReference>
<feature type="domain" description="Glycosyltransferase RgtA/B/C/D-like" evidence="9">
    <location>
        <begin position="66"/>
        <end position="239"/>
    </location>
</feature>
<organism evidence="10 11">
    <name type="scientific">Xanthocytophaga flava</name>
    <dbReference type="NCBI Taxonomy" id="3048013"/>
    <lineage>
        <taxon>Bacteria</taxon>
        <taxon>Pseudomonadati</taxon>
        <taxon>Bacteroidota</taxon>
        <taxon>Cytophagia</taxon>
        <taxon>Cytophagales</taxon>
        <taxon>Rhodocytophagaceae</taxon>
        <taxon>Xanthocytophaga</taxon>
    </lineage>
</organism>
<dbReference type="PANTHER" id="PTHR33908">
    <property type="entry name" value="MANNOSYLTRANSFERASE YKCB-RELATED"/>
    <property type="match status" value="1"/>
</dbReference>
<feature type="transmembrane region" description="Helical" evidence="8">
    <location>
        <begin position="421"/>
        <end position="442"/>
    </location>
</feature>
<feature type="transmembrane region" description="Helical" evidence="8">
    <location>
        <begin position="87"/>
        <end position="105"/>
    </location>
</feature>
<dbReference type="PANTHER" id="PTHR33908:SF3">
    <property type="entry name" value="UNDECAPRENYL PHOSPHATE-ALPHA-4-AMINO-4-DEOXY-L-ARABINOSE ARABINOSYL TRANSFERASE"/>
    <property type="match status" value="1"/>
</dbReference>
<evidence type="ECO:0000256" key="7">
    <source>
        <dbReference type="ARBA" id="ARBA00023136"/>
    </source>
</evidence>
<protein>
    <submittedName>
        <fullName evidence="10">Glycosyltransferase family 39 protein</fullName>
    </submittedName>
</protein>
<keyword evidence="6 8" id="KW-1133">Transmembrane helix</keyword>
<keyword evidence="5 8" id="KW-0812">Transmembrane</keyword>
<evidence type="ECO:0000256" key="1">
    <source>
        <dbReference type="ARBA" id="ARBA00004651"/>
    </source>
</evidence>
<dbReference type="GO" id="GO:0005886">
    <property type="term" value="C:plasma membrane"/>
    <property type="evidence" value="ECO:0007669"/>
    <property type="project" value="UniProtKB-SubCell"/>
</dbReference>
<feature type="transmembrane region" description="Helical" evidence="8">
    <location>
        <begin position="309"/>
        <end position="326"/>
    </location>
</feature>
<comment type="subcellular location">
    <subcellularLocation>
        <location evidence="1">Cell membrane</location>
        <topology evidence="1">Multi-pass membrane protein</topology>
    </subcellularLocation>
</comment>
<dbReference type="EMBL" id="JASJOS010000020">
    <property type="protein sequence ID" value="MDJ1485433.1"/>
    <property type="molecule type" value="Genomic_DNA"/>
</dbReference>
<evidence type="ECO:0000313" key="11">
    <source>
        <dbReference type="Proteomes" id="UP001241110"/>
    </source>
</evidence>
<reference evidence="10" key="1">
    <citation type="submission" date="2023-05" db="EMBL/GenBank/DDBJ databases">
        <authorList>
            <person name="Zhang X."/>
        </authorList>
    </citation>
    <scope>NUCLEOTIDE SEQUENCE</scope>
    <source>
        <strain evidence="10">YF14B1</strain>
    </source>
</reference>
<dbReference type="GO" id="GO:0016763">
    <property type="term" value="F:pentosyltransferase activity"/>
    <property type="evidence" value="ECO:0007669"/>
    <property type="project" value="TreeGrafter"/>
</dbReference>
<comment type="caution">
    <text evidence="10">The sequence shown here is derived from an EMBL/GenBank/DDBJ whole genome shotgun (WGS) entry which is preliminary data.</text>
</comment>
<feature type="transmembrane region" description="Helical" evidence="8">
    <location>
        <begin position="142"/>
        <end position="158"/>
    </location>
</feature>
<accession>A0AAE3UCF8</accession>
<evidence type="ECO:0000256" key="3">
    <source>
        <dbReference type="ARBA" id="ARBA00022676"/>
    </source>
</evidence>
<feature type="transmembrane region" description="Helical" evidence="8">
    <location>
        <begin position="117"/>
        <end position="136"/>
    </location>
</feature>
<dbReference type="Proteomes" id="UP001241110">
    <property type="component" value="Unassembled WGS sequence"/>
</dbReference>
<feature type="transmembrane region" description="Helical" evidence="8">
    <location>
        <begin position="12"/>
        <end position="29"/>
    </location>
</feature>